<protein>
    <submittedName>
        <fullName evidence="2">Uridine/cytidine kinase</fullName>
    </submittedName>
</protein>
<gene>
    <name evidence="2" type="ORF">NCTC11370_02992</name>
</gene>
<feature type="compositionally biased region" description="Polar residues" evidence="1">
    <location>
        <begin position="180"/>
        <end position="190"/>
    </location>
</feature>
<dbReference type="EMBL" id="UGGT01000001">
    <property type="protein sequence ID" value="STO22890.1"/>
    <property type="molecule type" value="Genomic_DNA"/>
</dbReference>
<dbReference type="GO" id="GO:0016301">
    <property type="term" value="F:kinase activity"/>
    <property type="evidence" value="ECO:0007669"/>
    <property type="project" value="UniProtKB-KW"/>
</dbReference>
<reference evidence="2 3" key="1">
    <citation type="submission" date="2018-06" db="EMBL/GenBank/DDBJ databases">
        <authorList>
            <consortium name="Pathogen Informatics"/>
            <person name="Doyle S."/>
        </authorList>
    </citation>
    <scope>NUCLEOTIDE SEQUENCE [LARGE SCALE GENOMIC DNA]</scope>
    <source>
        <strain evidence="2 3">NCTC11370</strain>
    </source>
</reference>
<dbReference type="Proteomes" id="UP000254554">
    <property type="component" value="Unassembled WGS sequence"/>
</dbReference>
<organism evidence="2 3">
    <name type="scientific">Fluoribacter dumoffii</name>
    <dbReference type="NCBI Taxonomy" id="463"/>
    <lineage>
        <taxon>Bacteria</taxon>
        <taxon>Pseudomonadati</taxon>
        <taxon>Pseudomonadota</taxon>
        <taxon>Gammaproteobacteria</taxon>
        <taxon>Legionellales</taxon>
        <taxon>Legionellaceae</taxon>
        <taxon>Fluoribacter</taxon>
    </lineage>
</organism>
<evidence type="ECO:0000256" key="1">
    <source>
        <dbReference type="SAM" id="MobiDB-lite"/>
    </source>
</evidence>
<keyword evidence="2" id="KW-0418">Kinase</keyword>
<accession>A0A377GE92</accession>
<keyword evidence="2" id="KW-0808">Transferase</keyword>
<keyword evidence="3" id="KW-1185">Reference proteome</keyword>
<evidence type="ECO:0000313" key="3">
    <source>
        <dbReference type="Proteomes" id="UP000254554"/>
    </source>
</evidence>
<sequence>MVIAMTILAVCGPIGSDYKRLGEQCYARLDTETTALIDGSTFESIDSLLRVLEEAKGDVIVFGSNLFLHEKLRSAFDVKVFVELDADLCLSNYLKSADKSLNLEQRLSYYLKHIKPLNETINISAKFADLRRPQAGLNDRIIDLLVNEEQFLSKPKRRNMFWESAPQMQSRDENEKTDTVELSQTGMKQV</sequence>
<dbReference type="AlphaFoldDB" id="A0A377GE92"/>
<dbReference type="STRING" id="1094715.GCA_000236165_02978"/>
<dbReference type="InterPro" id="IPR027417">
    <property type="entry name" value="P-loop_NTPase"/>
</dbReference>
<feature type="compositionally biased region" description="Basic and acidic residues" evidence="1">
    <location>
        <begin position="170"/>
        <end position="179"/>
    </location>
</feature>
<proteinExistence type="predicted"/>
<evidence type="ECO:0000313" key="2">
    <source>
        <dbReference type="EMBL" id="STO22890.1"/>
    </source>
</evidence>
<dbReference type="Gene3D" id="3.40.50.300">
    <property type="entry name" value="P-loop containing nucleotide triphosphate hydrolases"/>
    <property type="match status" value="1"/>
</dbReference>
<name>A0A377GE92_9GAMM</name>
<feature type="region of interest" description="Disordered" evidence="1">
    <location>
        <begin position="163"/>
        <end position="190"/>
    </location>
</feature>